<evidence type="ECO:0000313" key="8">
    <source>
        <dbReference type="EMBL" id="RXJ54441.1"/>
    </source>
</evidence>
<organism evidence="8 9">
    <name type="scientific">Candidatus Marinarcus aquaticus</name>
    <dbReference type="NCBI Taxonomy" id="2044504"/>
    <lineage>
        <taxon>Bacteria</taxon>
        <taxon>Pseudomonadati</taxon>
        <taxon>Campylobacterota</taxon>
        <taxon>Epsilonproteobacteria</taxon>
        <taxon>Campylobacterales</taxon>
        <taxon>Arcobacteraceae</taxon>
        <taxon>Candidatus Marinarcus</taxon>
    </lineage>
</organism>
<gene>
    <name evidence="8" type="ORF">CRV04_11650</name>
</gene>
<proteinExistence type="inferred from homology"/>
<comment type="similarity">
    <text evidence="2">Belongs to the complex I 20 kDa subunit family.</text>
</comment>
<evidence type="ECO:0000256" key="2">
    <source>
        <dbReference type="ARBA" id="ARBA00009173"/>
    </source>
</evidence>
<evidence type="ECO:0000256" key="4">
    <source>
        <dbReference type="ARBA" id="ARBA00022723"/>
    </source>
</evidence>
<reference evidence="8 9" key="1">
    <citation type="submission" date="2017-10" db="EMBL/GenBank/DDBJ databases">
        <title>Genomics of the genus Arcobacter.</title>
        <authorList>
            <person name="Perez-Cataluna A."/>
            <person name="Figueras M.J."/>
        </authorList>
    </citation>
    <scope>NUCLEOTIDE SEQUENCE [LARGE SCALE GENOMIC DNA]</scope>
    <source>
        <strain evidence="8 9">CECT 8987</strain>
    </source>
</reference>
<accession>A0A4Q0XN61</accession>
<keyword evidence="3" id="KW-0004">4Fe-4S</keyword>
<dbReference type="PANTHER" id="PTHR42989:SF1">
    <property type="entry name" value="FORMATE HYDROGENLYASE SUBUNIT 7-RELATED"/>
    <property type="match status" value="1"/>
</dbReference>
<name>A0A4Q0XN61_9BACT</name>
<keyword evidence="4" id="KW-0479">Metal-binding</keyword>
<dbReference type="Pfam" id="PF01058">
    <property type="entry name" value="Oxidored_q6"/>
    <property type="match status" value="1"/>
</dbReference>
<dbReference type="GO" id="GO:0046872">
    <property type="term" value="F:metal ion binding"/>
    <property type="evidence" value="ECO:0007669"/>
    <property type="project" value="UniProtKB-KW"/>
</dbReference>
<dbReference type="PANTHER" id="PTHR42989">
    <property type="entry name" value="HYDROGENASE-4 COMPONENT I"/>
    <property type="match status" value="1"/>
</dbReference>
<comment type="cofactor">
    <cofactor evidence="1">
        <name>[4Fe-4S] cluster</name>
        <dbReference type="ChEBI" id="CHEBI:49883"/>
    </cofactor>
</comment>
<keyword evidence="6" id="KW-0411">Iron-sulfur</keyword>
<evidence type="ECO:0000313" key="9">
    <source>
        <dbReference type="Proteomes" id="UP000290657"/>
    </source>
</evidence>
<evidence type="ECO:0000256" key="6">
    <source>
        <dbReference type="ARBA" id="ARBA00023014"/>
    </source>
</evidence>
<dbReference type="AlphaFoldDB" id="A0A4Q0XN61"/>
<dbReference type="SUPFAM" id="SSF56770">
    <property type="entry name" value="HydA/Nqo6-like"/>
    <property type="match status" value="1"/>
</dbReference>
<evidence type="ECO:0000259" key="7">
    <source>
        <dbReference type="Pfam" id="PF01058"/>
    </source>
</evidence>
<dbReference type="GO" id="GO:0051539">
    <property type="term" value="F:4 iron, 4 sulfur cluster binding"/>
    <property type="evidence" value="ECO:0007669"/>
    <property type="project" value="UniProtKB-KW"/>
</dbReference>
<keyword evidence="9" id="KW-1185">Reference proteome</keyword>
<dbReference type="OrthoDB" id="9786737at2"/>
<dbReference type="InterPro" id="IPR052375">
    <property type="entry name" value="Complex_I_20kDa-like"/>
</dbReference>
<dbReference type="Proteomes" id="UP000290657">
    <property type="component" value="Unassembled WGS sequence"/>
</dbReference>
<dbReference type="EMBL" id="PDKN01000010">
    <property type="protein sequence ID" value="RXJ54441.1"/>
    <property type="molecule type" value="Genomic_DNA"/>
</dbReference>
<protein>
    <submittedName>
        <fullName evidence="8">NADH-quinone oxidoreductase subunit B</fullName>
    </submittedName>
</protein>
<evidence type="ECO:0000256" key="3">
    <source>
        <dbReference type="ARBA" id="ARBA00022485"/>
    </source>
</evidence>
<feature type="domain" description="NADH:ubiquinone oxidoreductase-like 20kDa subunit" evidence="7">
    <location>
        <begin position="22"/>
        <end position="132"/>
    </location>
</feature>
<evidence type="ECO:0000256" key="5">
    <source>
        <dbReference type="ARBA" id="ARBA00023004"/>
    </source>
</evidence>
<sequence>MFSFKWFKKKSPWILHYNAGSCNGCDIEILACLSPKYDLERFGVINCGNPKQADIFLVTGPVTYRSRERLIQLYTQIPEPKVVIAVGSCACTGGIFRSMYNVEDGIDRYIPVDVYTPGCASSPELIMDAVIQAVDIFEHKNQQLQSAKKLYRQPVFEQGRFCVSNVAKSLKDKDE</sequence>
<dbReference type="Gene3D" id="3.40.50.12280">
    <property type="match status" value="1"/>
</dbReference>
<dbReference type="NCBIfam" id="NF005012">
    <property type="entry name" value="PRK06411.1"/>
    <property type="match status" value="1"/>
</dbReference>
<evidence type="ECO:0000256" key="1">
    <source>
        <dbReference type="ARBA" id="ARBA00001966"/>
    </source>
</evidence>
<dbReference type="InterPro" id="IPR006137">
    <property type="entry name" value="NADH_UbQ_OxRdtase-like_20kDa"/>
</dbReference>
<dbReference type="RefSeq" id="WP_128997031.1">
    <property type="nucleotide sequence ID" value="NZ_PDKN01000010.1"/>
</dbReference>
<keyword evidence="5" id="KW-0408">Iron</keyword>
<comment type="caution">
    <text evidence="8">The sequence shown here is derived from an EMBL/GenBank/DDBJ whole genome shotgun (WGS) entry which is preliminary data.</text>
</comment>